<evidence type="ECO:0000256" key="1">
    <source>
        <dbReference type="SAM" id="MobiDB-lite"/>
    </source>
</evidence>
<evidence type="ECO:0000313" key="2">
    <source>
        <dbReference type="EMBL" id="KAF2824921.1"/>
    </source>
</evidence>
<dbReference type="EMBL" id="MU006229">
    <property type="protein sequence ID" value="KAF2824921.1"/>
    <property type="molecule type" value="Genomic_DNA"/>
</dbReference>
<accession>A0A6A6ZV26</accession>
<feature type="region of interest" description="Disordered" evidence="1">
    <location>
        <begin position="72"/>
        <end position="107"/>
    </location>
</feature>
<proteinExistence type="predicted"/>
<organism evidence="2 3">
    <name type="scientific">Ophiobolus disseminans</name>
    <dbReference type="NCBI Taxonomy" id="1469910"/>
    <lineage>
        <taxon>Eukaryota</taxon>
        <taxon>Fungi</taxon>
        <taxon>Dikarya</taxon>
        <taxon>Ascomycota</taxon>
        <taxon>Pezizomycotina</taxon>
        <taxon>Dothideomycetes</taxon>
        <taxon>Pleosporomycetidae</taxon>
        <taxon>Pleosporales</taxon>
        <taxon>Pleosporineae</taxon>
        <taxon>Phaeosphaeriaceae</taxon>
        <taxon>Ophiobolus</taxon>
    </lineage>
</organism>
<dbReference type="AlphaFoldDB" id="A0A6A6ZV26"/>
<name>A0A6A6ZV26_9PLEO</name>
<dbReference type="Proteomes" id="UP000799424">
    <property type="component" value="Unassembled WGS sequence"/>
</dbReference>
<evidence type="ECO:0000313" key="3">
    <source>
        <dbReference type="Proteomes" id="UP000799424"/>
    </source>
</evidence>
<sequence>MPTPPVSSQDGVSLPVSKSLFRSRTFGLGVNVGDEEVVVPIDTVIGGAEGSDERDSAAAEDDTVVVDKMEDVGAGVASDDTGVDEIEDVGAGSDERDSAAERDDDTAIIDELDNVGASVDASLEDAESGVDATVGVKEESRLDVAENAVEVGDVLLDIDEVPDIAASTSTSEDAEEIALLVEEDADKLDVESGVLLVDDDAYASAVLREPGFEELVDDEEAEDNRVAPVEDCTFDNVPDKLKEMRLEEVPGGIEAEITSKLLGARVLLGEEDDVALVVCTVEDRRVEVREVTFVEELDVAFVLD</sequence>
<reference evidence="2" key="1">
    <citation type="journal article" date="2020" name="Stud. Mycol.">
        <title>101 Dothideomycetes genomes: a test case for predicting lifestyles and emergence of pathogens.</title>
        <authorList>
            <person name="Haridas S."/>
            <person name="Albert R."/>
            <person name="Binder M."/>
            <person name="Bloem J."/>
            <person name="Labutti K."/>
            <person name="Salamov A."/>
            <person name="Andreopoulos B."/>
            <person name="Baker S."/>
            <person name="Barry K."/>
            <person name="Bills G."/>
            <person name="Bluhm B."/>
            <person name="Cannon C."/>
            <person name="Castanera R."/>
            <person name="Culley D."/>
            <person name="Daum C."/>
            <person name="Ezra D."/>
            <person name="Gonzalez J."/>
            <person name="Henrissat B."/>
            <person name="Kuo A."/>
            <person name="Liang C."/>
            <person name="Lipzen A."/>
            <person name="Lutzoni F."/>
            <person name="Magnuson J."/>
            <person name="Mondo S."/>
            <person name="Nolan M."/>
            <person name="Ohm R."/>
            <person name="Pangilinan J."/>
            <person name="Park H.-J."/>
            <person name="Ramirez L."/>
            <person name="Alfaro M."/>
            <person name="Sun H."/>
            <person name="Tritt A."/>
            <person name="Yoshinaga Y."/>
            <person name="Zwiers L.-H."/>
            <person name="Turgeon B."/>
            <person name="Goodwin S."/>
            <person name="Spatafora J."/>
            <person name="Crous P."/>
            <person name="Grigoriev I."/>
        </authorList>
    </citation>
    <scope>NUCLEOTIDE SEQUENCE</scope>
    <source>
        <strain evidence="2">CBS 113818</strain>
    </source>
</reference>
<gene>
    <name evidence="2" type="ORF">CC86DRAFT_468196</name>
</gene>
<protein>
    <submittedName>
        <fullName evidence="2">Uncharacterized protein</fullName>
    </submittedName>
</protein>
<keyword evidence="3" id="KW-1185">Reference proteome</keyword>